<sequence>MTYKITSRQQAILDELKAFHFDECPSINWKSKIMEPFPWDSVGPNEQTWIQKDKKFESNFFSQIVVINSVINNYFRLNKYKSRKRDTLLYQQWKENYPFAKTVVEGHEGAWREVVKKHASFHQNGDIAQAYGLYVFDSRTVECDVFLHTIEKIIPSKIEKTTKRGKIRFHDMPKTKRYDLYQYYVYSSLNKIINDLFAVLPCERVFINGLIDSHENHQPVLSCVVERKEHKQKRCPKRTLEKHRNMVTFKKRSGFYPLNSVYSPEILLKEKE</sequence>
<evidence type="ECO:0000313" key="1">
    <source>
        <dbReference type="EMBL" id="PKR77829.1"/>
    </source>
</evidence>
<keyword evidence="2" id="KW-1185">Reference proteome</keyword>
<evidence type="ECO:0000313" key="2">
    <source>
        <dbReference type="Proteomes" id="UP000243524"/>
    </source>
</evidence>
<dbReference type="Proteomes" id="UP000243524">
    <property type="component" value="Unassembled WGS sequence"/>
</dbReference>
<name>A0A2I0QU42_9BACI</name>
<dbReference type="AlphaFoldDB" id="A0A2I0QU42"/>
<gene>
    <name evidence="1" type="ORF">CEY16_07830</name>
</gene>
<comment type="caution">
    <text evidence="1">The sequence shown here is derived from an EMBL/GenBank/DDBJ whole genome shotgun (WGS) entry which is preliminary data.</text>
</comment>
<reference evidence="1 2" key="1">
    <citation type="submission" date="2017-06" db="EMBL/GenBank/DDBJ databases">
        <title>the draft geome sequence of Illustriluteabacillus marina B3227.</title>
        <authorList>
            <person name="He R.-H."/>
            <person name="Du Z.-J."/>
        </authorList>
    </citation>
    <scope>NUCLEOTIDE SEQUENCE [LARGE SCALE GENOMIC DNA]</scope>
    <source>
        <strain evidence="1 2">B3227</strain>
    </source>
</reference>
<protein>
    <submittedName>
        <fullName evidence="1">Uncharacterized protein</fullName>
    </submittedName>
</protein>
<accession>A0A2I0QU42</accession>
<proteinExistence type="predicted"/>
<dbReference type="EMBL" id="PJNH01000002">
    <property type="protein sequence ID" value="PKR77829.1"/>
    <property type="molecule type" value="Genomic_DNA"/>
</dbReference>
<organism evidence="1 2">
    <name type="scientific">Halalkalibacillus sediminis</name>
    <dbReference type="NCBI Taxonomy" id="2018042"/>
    <lineage>
        <taxon>Bacteria</taxon>
        <taxon>Bacillati</taxon>
        <taxon>Bacillota</taxon>
        <taxon>Bacilli</taxon>
        <taxon>Bacillales</taxon>
        <taxon>Bacillaceae</taxon>
        <taxon>Halalkalibacillus</taxon>
    </lineage>
</organism>